<reference evidence="1 2" key="2">
    <citation type="journal article" date="2013" name="PLoS ONE">
        <title>INDIGO - INtegrated Data Warehouse of MIcrobial GenOmes with Examples from the Red Sea Extremophiles.</title>
        <authorList>
            <person name="Alam I."/>
            <person name="Antunes A."/>
            <person name="Kamau A.A."/>
            <person name="Ba Alawi W."/>
            <person name="Kalkatawi M."/>
            <person name="Stingl U."/>
            <person name="Bajic V.B."/>
        </authorList>
    </citation>
    <scope>NUCLEOTIDE SEQUENCE [LARGE SCALE GENOMIC DNA]</scope>
    <source>
        <strain evidence="1 2">SARL4B</strain>
    </source>
</reference>
<reference evidence="1 2" key="1">
    <citation type="journal article" date="2011" name="J. Bacteriol.">
        <title>Genome sequence of Halorhabdus tiamatea, the first archaeon isolated from a deep-sea anoxic brine lake.</title>
        <authorList>
            <person name="Antunes A."/>
            <person name="Alam I."/>
            <person name="Bajic V.B."/>
            <person name="Stingl U."/>
        </authorList>
    </citation>
    <scope>NUCLEOTIDE SEQUENCE [LARGE SCALE GENOMIC DNA]</scope>
    <source>
        <strain evidence="1 2">SARL4B</strain>
    </source>
</reference>
<protein>
    <submittedName>
        <fullName evidence="1">Uncharacterized protein</fullName>
    </submittedName>
</protein>
<proteinExistence type="predicted"/>
<gene>
    <name evidence="1" type="ORF">HLRTI_002893</name>
</gene>
<dbReference type="AlphaFoldDB" id="U2F9B5"/>
<evidence type="ECO:0000313" key="1">
    <source>
        <dbReference type="EMBL" id="ERJ05094.1"/>
    </source>
</evidence>
<dbReference type="Proteomes" id="UP000003861">
    <property type="component" value="Unassembled WGS sequence"/>
</dbReference>
<evidence type="ECO:0000313" key="2">
    <source>
        <dbReference type="Proteomes" id="UP000003861"/>
    </source>
</evidence>
<organism evidence="1 2">
    <name type="scientific">Halorhabdus tiamatea SARL4B</name>
    <dbReference type="NCBI Taxonomy" id="1033806"/>
    <lineage>
        <taxon>Archaea</taxon>
        <taxon>Methanobacteriati</taxon>
        <taxon>Methanobacteriota</taxon>
        <taxon>Stenosarchaea group</taxon>
        <taxon>Halobacteria</taxon>
        <taxon>Halobacteriales</taxon>
        <taxon>Haloarculaceae</taxon>
        <taxon>Halorhabdus</taxon>
    </lineage>
</organism>
<sequence>MSNNSNNWPGEFRRDTVPIGEIEDGVRFEYRFTGSFAVVDETTETTEVERDSWGKMDRTIADVVDELGSTKGWCEWSDRGIVLAYGTDIRTCVWPNPDGKEFVGVADAHLSSQIQHGTYVGLYQIDAQLVPHVMTEDTAGDKRGPNDPTLESLPEGPLTEAFTFDIGKYQEMPAIVRDLEKRGVWAKNGYPHEITKTETVSARSIQVRPKYQTALRYPSYWVDDSGAKHRIS</sequence>
<name>U2F9B5_9EURY</name>
<comment type="caution">
    <text evidence="1">The sequence shown here is derived from an EMBL/GenBank/DDBJ whole genome shotgun (WGS) entry which is preliminary data.</text>
</comment>
<dbReference type="EMBL" id="AFNT02000044">
    <property type="protein sequence ID" value="ERJ05094.1"/>
    <property type="molecule type" value="Genomic_DNA"/>
</dbReference>
<accession>U2F9B5</accession>